<comment type="caution">
    <text evidence="5">The sequence shown here is derived from an EMBL/GenBank/DDBJ whole genome shotgun (WGS) entry which is preliminary data.</text>
</comment>
<dbReference type="GO" id="GO:0006396">
    <property type="term" value="P:RNA processing"/>
    <property type="evidence" value="ECO:0007669"/>
    <property type="project" value="TreeGrafter"/>
</dbReference>
<evidence type="ECO:0000256" key="3">
    <source>
        <dbReference type="SAM" id="MobiDB-lite"/>
    </source>
</evidence>
<evidence type="ECO:0000313" key="5">
    <source>
        <dbReference type="EMBL" id="PVU96927.1"/>
    </source>
</evidence>
<dbReference type="GO" id="GO:0003723">
    <property type="term" value="F:RNA binding"/>
    <property type="evidence" value="ECO:0007669"/>
    <property type="project" value="TreeGrafter"/>
</dbReference>
<proteinExistence type="predicted"/>
<evidence type="ECO:0000313" key="6">
    <source>
        <dbReference type="Proteomes" id="UP000245699"/>
    </source>
</evidence>
<dbReference type="Proteomes" id="UP000245699">
    <property type="component" value="Unassembled WGS sequence"/>
</dbReference>
<dbReference type="PANTHER" id="PTHR21686">
    <property type="entry name" value="DEOXYNUCLEOTIDYLTRANSFERASE TERMINAL-INTERACTING PROTEIN 2"/>
    <property type="match status" value="1"/>
</dbReference>
<accession>A0A2T9YX68</accession>
<protein>
    <recommendedName>
        <fullName evidence="4">Fcf2 pre-rRNA processing C-terminal domain-containing protein</fullName>
    </recommendedName>
</protein>
<comment type="subcellular location">
    <subcellularLocation>
        <location evidence="1">Nucleus</location>
        <location evidence="1">Nucleolus</location>
    </subcellularLocation>
</comment>
<feature type="compositionally biased region" description="Basic residues" evidence="3">
    <location>
        <begin position="204"/>
        <end position="216"/>
    </location>
</feature>
<name>A0A2T9YX68_9FUNG</name>
<keyword evidence="2" id="KW-0539">Nucleus</keyword>
<evidence type="ECO:0000256" key="2">
    <source>
        <dbReference type="ARBA" id="ARBA00023242"/>
    </source>
</evidence>
<evidence type="ECO:0000259" key="4">
    <source>
        <dbReference type="Pfam" id="PF08698"/>
    </source>
</evidence>
<dbReference type="OrthoDB" id="427886at2759"/>
<reference evidence="5 6" key="1">
    <citation type="journal article" date="2018" name="MBio">
        <title>Comparative Genomics Reveals the Core Gene Toolbox for the Fungus-Insect Symbiosis.</title>
        <authorList>
            <person name="Wang Y."/>
            <person name="Stata M."/>
            <person name="Wang W."/>
            <person name="Stajich J.E."/>
            <person name="White M.M."/>
            <person name="Moncalvo J.M."/>
        </authorList>
    </citation>
    <scope>NUCLEOTIDE SEQUENCE [LARGE SCALE GENOMIC DNA]</scope>
    <source>
        <strain evidence="5 6">AUS-77-4</strain>
    </source>
</reference>
<sequence>MSLTEIDIKTLLENARSAVLDSSLKDKETIGKPTIPKFQKYTDIESDKKITTAIKDSVVKIGVSTTSTKLEINESEKAVNEDYYKSLNQKKMEKKITTGPKWFDMKSPVLTEELKRDLHVLKLRNTLDPKRFYKRNTTTTEIPKYFQVGTIIEGPTEFYSSRLTRKQRMPTIVDELLADSQARNYFKRKYKEIQTKNQSGGKNFARKQKLKRSNRK</sequence>
<dbReference type="Pfam" id="PF08698">
    <property type="entry name" value="Fcf2"/>
    <property type="match status" value="1"/>
</dbReference>
<dbReference type="GO" id="GO:0005730">
    <property type="term" value="C:nucleolus"/>
    <property type="evidence" value="ECO:0007669"/>
    <property type="project" value="UniProtKB-SubCell"/>
</dbReference>
<dbReference type="PANTHER" id="PTHR21686:SF12">
    <property type="entry name" value="DEOXYNUCLEOTIDYLTRANSFERASE TERMINAL-INTERACTING PROTEIN 2"/>
    <property type="match status" value="1"/>
</dbReference>
<dbReference type="InterPro" id="IPR039883">
    <property type="entry name" value="Fcf2/DNTTIP2"/>
</dbReference>
<organism evidence="5 6">
    <name type="scientific">Furculomyces boomerangus</name>
    <dbReference type="NCBI Taxonomy" id="61424"/>
    <lineage>
        <taxon>Eukaryota</taxon>
        <taxon>Fungi</taxon>
        <taxon>Fungi incertae sedis</taxon>
        <taxon>Zoopagomycota</taxon>
        <taxon>Kickxellomycotina</taxon>
        <taxon>Harpellomycetes</taxon>
        <taxon>Harpellales</taxon>
        <taxon>Harpellaceae</taxon>
        <taxon>Furculomyces</taxon>
    </lineage>
</organism>
<gene>
    <name evidence="5" type="ORF">BB559_002199</name>
</gene>
<dbReference type="InterPro" id="IPR014810">
    <property type="entry name" value="Fcf2_C"/>
</dbReference>
<keyword evidence="6" id="KW-1185">Reference proteome</keyword>
<dbReference type="EMBL" id="MBFT01000127">
    <property type="protein sequence ID" value="PVU96927.1"/>
    <property type="molecule type" value="Genomic_DNA"/>
</dbReference>
<evidence type="ECO:0000256" key="1">
    <source>
        <dbReference type="ARBA" id="ARBA00004604"/>
    </source>
</evidence>
<dbReference type="AlphaFoldDB" id="A0A2T9YX68"/>
<feature type="domain" description="Fcf2 pre-rRNA processing C-terminal" evidence="4">
    <location>
        <begin position="95"/>
        <end position="189"/>
    </location>
</feature>
<dbReference type="STRING" id="61424.A0A2T9YX68"/>
<feature type="region of interest" description="Disordered" evidence="3">
    <location>
        <begin position="192"/>
        <end position="216"/>
    </location>
</feature>